<dbReference type="OrthoDB" id="2123594at2759"/>
<organism evidence="14 15">
    <name type="scientific">Aspergillus carbonarius (strain ITEM 5010)</name>
    <dbReference type="NCBI Taxonomy" id="602072"/>
    <lineage>
        <taxon>Eukaryota</taxon>
        <taxon>Fungi</taxon>
        <taxon>Dikarya</taxon>
        <taxon>Ascomycota</taxon>
        <taxon>Pezizomycotina</taxon>
        <taxon>Eurotiomycetes</taxon>
        <taxon>Eurotiomycetidae</taxon>
        <taxon>Eurotiales</taxon>
        <taxon>Aspergillaceae</taxon>
        <taxon>Aspergillus</taxon>
        <taxon>Aspergillus subgen. Circumdati</taxon>
    </lineage>
</organism>
<name>A0A1R3RCE9_ASPC5</name>
<dbReference type="InterPro" id="IPR051915">
    <property type="entry name" value="Cellulose_Degrad_GH3"/>
</dbReference>
<feature type="chain" id="PRO_5013045687" description="beta-glucosidase" evidence="12">
    <location>
        <begin position="23"/>
        <end position="781"/>
    </location>
</feature>
<keyword evidence="9" id="KW-0119">Carbohydrate metabolism</keyword>
<evidence type="ECO:0000256" key="6">
    <source>
        <dbReference type="ARBA" id="ARBA00022801"/>
    </source>
</evidence>
<dbReference type="EMBL" id="KV907508">
    <property type="protein sequence ID" value="OOF92127.1"/>
    <property type="molecule type" value="Genomic_DNA"/>
</dbReference>
<keyword evidence="10" id="KW-0326">Glycosidase</keyword>
<evidence type="ECO:0000313" key="14">
    <source>
        <dbReference type="EMBL" id="OOF92127.1"/>
    </source>
</evidence>
<keyword evidence="7" id="KW-0136">Cellulose degradation</keyword>
<dbReference type="GO" id="GO:0030245">
    <property type="term" value="P:cellulose catabolic process"/>
    <property type="evidence" value="ECO:0007669"/>
    <property type="project" value="UniProtKB-KW"/>
</dbReference>
<dbReference type="Pfam" id="PF01915">
    <property type="entry name" value="Glyco_hydro_3_C"/>
    <property type="match status" value="1"/>
</dbReference>
<evidence type="ECO:0000256" key="2">
    <source>
        <dbReference type="ARBA" id="ARBA00004987"/>
    </source>
</evidence>
<evidence type="ECO:0000256" key="7">
    <source>
        <dbReference type="ARBA" id="ARBA00023001"/>
    </source>
</evidence>
<evidence type="ECO:0000256" key="4">
    <source>
        <dbReference type="ARBA" id="ARBA00012744"/>
    </source>
</evidence>
<dbReference type="SUPFAM" id="SSF51445">
    <property type="entry name" value="(Trans)glycosidases"/>
    <property type="match status" value="1"/>
</dbReference>
<dbReference type="GO" id="GO:0008422">
    <property type="term" value="F:beta-glucosidase activity"/>
    <property type="evidence" value="ECO:0007669"/>
    <property type="project" value="UniProtKB-EC"/>
</dbReference>
<evidence type="ECO:0000256" key="3">
    <source>
        <dbReference type="ARBA" id="ARBA00005336"/>
    </source>
</evidence>
<dbReference type="SUPFAM" id="SSF52279">
    <property type="entry name" value="Beta-D-glucan exohydrolase, C-terminal domain"/>
    <property type="match status" value="1"/>
</dbReference>
<feature type="domain" description="Fibronectin type III-like" evidence="13">
    <location>
        <begin position="700"/>
        <end position="769"/>
    </location>
</feature>
<dbReference type="InterPro" id="IPR026891">
    <property type="entry name" value="Fn3-like"/>
</dbReference>
<dbReference type="PRINTS" id="PR00133">
    <property type="entry name" value="GLHYDRLASE3"/>
</dbReference>
<accession>A0A1R3RCE9</accession>
<dbReference type="FunFam" id="3.20.20.300:FF:000007">
    <property type="entry name" value="Lysosomal beta glucosidase"/>
    <property type="match status" value="1"/>
</dbReference>
<comment type="catalytic activity">
    <reaction evidence="1">
        <text>Hydrolysis of terminal, non-reducing beta-D-glucosyl residues with release of beta-D-glucose.</text>
        <dbReference type="EC" id="3.2.1.21"/>
    </reaction>
</comment>
<dbReference type="InterPro" id="IPR017853">
    <property type="entry name" value="GH"/>
</dbReference>
<gene>
    <name evidence="14" type="ORF">ASPCADRAFT_509596</name>
</gene>
<keyword evidence="8" id="KW-0325">Glycoprotein</keyword>
<sequence length="781" mass="85288">MVASLLTKGLLLLQLGSGLVVAQNASRPLYKNPNAPVEARVSDLLGRMTLQDKMAQLIQGDISNWMDTTTGAFNYTGLVENMDSKAGMFYVGYAVPWDWLSTNIKRAQDYLLQNTTLGIPALVQTEGIHGFLLENATIYNSPIGYASSFNTELVQKMGRLIAQEARAVGVTQLFAPLADLARELRYGRVEETFSEDSYLAGEMAYSYIKGLQGLNVSATVKHFVGYSLPEQGLNTAPVQGGERYLRSTWLPSFKRAIVDAGAWSVMSAYHAYDGIPAVADWYTLTKILREEWGYKYWVYSDSGATDRLCTAFKLCRSSPIDMEAVTMMALPAGNDVEMGGGSYNFQKIPELVESGQLDIDIVNTAVSRVLRAKFEMGLFENPYPAAPQSEWSKLIHTPEAIELARTLDKESIVLLENHNTTLPLKKSGNIAVLGPMAHGYMNYGDYVIYGSQWRGITPLDGIKAAVGDAATIHYAQGCERWSNDESGFDEAIAAAKKSDVAIVVVGTWSRDQTELWENYNATTGEHVDLDDLSLVGAQGPLIRAIRDTGVPTIVVLSSGKPLTDVTWIANSTSALLQHFYPSEQGGNALADVLFGDYNPSGKLSVSFPHFVGDLPIYYDYLNSARNIGDAGHAYANGTLDFGHQYVLGDPHAVYPFGYGKSYSTFEYSNLQLSKTNATVQDTVTVSVDVKNLDESREATEVVQVYVVDEIASVVVANRLLKGFEKVVIPAGGSKSVKVDIKVEDLGLWNVSMKYVVEKGAFGVLVGSSSLDIRGSAVFYVE</sequence>
<dbReference type="VEuPathDB" id="FungiDB:ASPCADRAFT_509596"/>
<evidence type="ECO:0000256" key="11">
    <source>
        <dbReference type="ARBA" id="ARBA00023326"/>
    </source>
</evidence>
<protein>
    <recommendedName>
        <fullName evidence="4">beta-glucosidase</fullName>
        <ecNumber evidence="4">3.2.1.21</ecNumber>
    </recommendedName>
</protein>
<comment type="pathway">
    <text evidence="2">Glycan metabolism; cellulose degradation.</text>
</comment>
<proteinExistence type="inferred from homology"/>
<evidence type="ECO:0000259" key="13">
    <source>
        <dbReference type="SMART" id="SM01217"/>
    </source>
</evidence>
<dbReference type="SMART" id="SM01217">
    <property type="entry name" value="Fn3_like"/>
    <property type="match status" value="1"/>
</dbReference>
<dbReference type="InterPro" id="IPR013783">
    <property type="entry name" value="Ig-like_fold"/>
</dbReference>
<keyword evidence="6 14" id="KW-0378">Hydrolase</keyword>
<dbReference type="PANTHER" id="PTHR30620">
    <property type="entry name" value="PERIPLASMIC BETA-GLUCOSIDASE-RELATED"/>
    <property type="match status" value="1"/>
</dbReference>
<dbReference type="Pfam" id="PF14310">
    <property type="entry name" value="Fn3-like"/>
    <property type="match status" value="1"/>
</dbReference>
<dbReference type="Pfam" id="PF00933">
    <property type="entry name" value="Glyco_hydro_3"/>
    <property type="match status" value="1"/>
</dbReference>
<dbReference type="Gene3D" id="2.60.40.10">
    <property type="entry name" value="Immunoglobulins"/>
    <property type="match status" value="1"/>
</dbReference>
<evidence type="ECO:0000256" key="10">
    <source>
        <dbReference type="ARBA" id="ARBA00023295"/>
    </source>
</evidence>
<reference evidence="15" key="1">
    <citation type="journal article" date="2017" name="Genome Biol.">
        <title>Comparative genomics reveals high biological diversity and specific adaptations in the industrially and medically important fungal genus Aspergillus.</title>
        <authorList>
            <person name="de Vries R.P."/>
            <person name="Riley R."/>
            <person name="Wiebenga A."/>
            <person name="Aguilar-Osorio G."/>
            <person name="Amillis S."/>
            <person name="Uchima C.A."/>
            <person name="Anderluh G."/>
            <person name="Asadollahi M."/>
            <person name="Askin M."/>
            <person name="Barry K."/>
            <person name="Battaglia E."/>
            <person name="Bayram O."/>
            <person name="Benocci T."/>
            <person name="Braus-Stromeyer S.A."/>
            <person name="Caldana C."/>
            <person name="Canovas D."/>
            <person name="Cerqueira G.C."/>
            <person name="Chen F."/>
            <person name="Chen W."/>
            <person name="Choi C."/>
            <person name="Clum A."/>
            <person name="Dos Santos R.A."/>
            <person name="Damasio A.R."/>
            <person name="Diallinas G."/>
            <person name="Emri T."/>
            <person name="Fekete E."/>
            <person name="Flipphi M."/>
            <person name="Freyberg S."/>
            <person name="Gallo A."/>
            <person name="Gournas C."/>
            <person name="Habgood R."/>
            <person name="Hainaut M."/>
            <person name="Harispe M.L."/>
            <person name="Henrissat B."/>
            <person name="Hilden K.S."/>
            <person name="Hope R."/>
            <person name="Hossain A."/>
            <person name="Karabika E."/>
            <person name="Karaffa L."/>
            <person name="Karanyi Z."/>
            <person name="Krasevec N."/>
            <person name="Kuo A."/>
            <person name="Kusch H."/>
            <person name="LaButti K."/>
            <person name="Lagendijk E.L."/>
            <person name="Lapidus A."/>
            <person name="Levasseur A."/>
            <person name="Lindquist E."/>
            <person name="Lipzen A."/>
            <person name="Logrieco A.F."/>
            <person name="MacCabe A."/>
            <person name="Maekelae M.R."/>
            <person name="Malavazi I."/>
            <person name="Melin P."/>
            <person name="Meyer V."/>
            <person name="Mielnichuk N."/>
            <person name="Miskei M."/>
            <person name="Molnar A.P."/>
            <person name="Mule G."/>
            <person name="Ngan C.Y."/>
            <person name="Orejas M."/>
            <person name="Orosz E."/>
            <person name="Ouedraogo J.P."/>
            <person name="Overkamp K.M."/>
            <person name="Park H.-S."/>
            <person name="Perrone G."/>
            <person name="Piumi F."/>
            <person name="Punt P.J."/>
            <person name="Ram A.F."/>
            <person name="Ramon A."/>
            <person name="Rauscher S."/>
            <person name="Record E."/>
            <person name="Riano-Pachon D.M."/>
            <person name="Robert V."/>
            <person name="Roehrig J."/>
            <person name="Ruller R."/>
            <person name="Salamov A."/>
            <person name="Salih N.S."/>
            <person name="Samson R.A."/>
            <person name="Sandor E."/>
            <person name="Sanguinetti M."/>
            <person name="Schuetze T."/>
            <person name="Sepcic K."/>
            <person name="Shelest E."/>
            <person name="Sherlock G."/>
            <person name="Sophianopoulou V."/>
            <person name="Squina F.M."/>
            <person name="Sun H."/>
            <person name="Susca A."/>
            <person name="Todd R.B."/>
            <person name="Tsang A."/>
            <person name="Unkles S.E."/>
            <person name="van de Wiele N."/>
            <person name="van Rossen-Uffink D."/>
            <person name="Oliveira J.V."/>
            <person name="Vesth T.C."/>
            <person name="Visser J."/>
            <person name="Yu J.-H."/>
            <person name="Zhou M."/>
            <person name="Andersen M.R."/>
            <person name="Archer D.B."/>
            <person name="Baker S.E."/>
            <person name="Benoit I."/>
            <person name="Brakhage A.A."/>
            <person name="Braus G.H."/>
            <person name="Fischer R."/>
            <person name="Frisvad J.C."/>
            <person name="Goldman G.H."/>
            <person name="Houbraken J."/>
            <person name="Oakley B."/>
            <person name="Pocsi I."/>
            <person name="Scazzocchio C."/>
            <person name="Seiboth B."/>
            <person name="vanKuyk P.A."/>
            <person name="Wortman J."/>
            <person name="Dyer P.S."/>
            <person name="Grigoriev I.V."/>
        </authorList>
    </citation>
    <scope>NUCLEOTIDE SEQUENCE [LARGE SCALE GENOMIC DNA]</scope>
    <source>
        <strain evidence="15">ITEM 5010</strain>
    </source>
</reference>
<feature type="signal peptide" evidence="12">
    <location>
        <begin position="1"/>
        <end position="22"/>
    </location>
</feature>
<dbReference type="InterPro" id="IPR036881">
    <property type="entry name" value="Glyco_hydro_3_C_sf"/>
</dbReference>
<dbReference type="FunFam" id="2.60.40.10:FF:000495">
    <property type="entry name" value="Periplasmic beta-glucosidase"/>
    <property type="match status" value="1"/>
</dbReference>
<dbReference type="PANTHER" id="PTHR30620:SF117">
    <property type="entry name" value="BETA-1,4-XYLOSIDASE (EUROFUNG)"/>
    <property type="match status" value="1"/>
</dbReference>
<dbReference type="Proteomes" id="UP000188318">
    <property type="component" value="Unassembled WGS sequence"/>
</dbReference>
<comment type="similarity">
    <text evidence="3">Belongs to the glycosyl hydrolase 3 family.</text>
</comment>
<dbReference type="InterPro" id="IPR001764">
    <property type="entry name" value="Glyco_hydro_3_N"/>
</dbReference>
<keyword evidence="15" id="KW-1185">Reference proteome</keyword>
<evidence type="ECO:0000256" key="9">
    <source>
        <dbReference type="ARBA" id="ARBA00023277"/>
    </source>
</evidence>
<dbReference type="Gene3D" id="3.20.20.300">
    <property type="entry name" value="Glycoside hydrolase, family 3, N-terminal domain"/>
    <property type="match status" value="1"/>
</dbReference>
<evidence type="ECO:0000256" key="1">
    <source>
        <dbReference type="ARBA" id="ARBA00000448"/>
    </source>
</evidence>
<keyword evidence="11" id="KW-0624">Polysaccharide degradation</keyword>
<evidence type="ECO:0000256" key="8">
    <source>
        <dbReference type="ARBA" id="ARBA00023180"/>
    </source>
</evidence>
<evidence type="ECO:0000313" key="15">
    <source>
        <dbReference type="Proteomes" id="UP000188318"/>
    </source>
</evidence>
<dbReference type="EC" id="3.2.1.21" evidence="4"/>
<dbReference type="Gene3D" id="3.40.50.1700">
    <property type="entry name" value="Glycoside hydrolase family 3 C-terminal domain"/>
    <property type="match status" value="1"/>
</dbReference>
<dbReference type="InterPro" id="IPR002772">
    <property type="entry name" value="Glyco_hydro_3_C"/>
</dbReference>
<dbReference type="OMA" id="MSAYHSY"/>
<dbReference type="InterPro" id="IPR036962">
    <property type="entry name" value="Glyco_hydro_3_N_sf"/>
</dbReference>
<dbReference type="FunFam" id="3.40.50.1700:FF:000009">
    <property type="entry name" value="Periplasmic beta-glucosidase"/>
    <property type="match status" value="1"/>
</dbReference>
<dbReference type="AlphaFoldDB" id="A0A1R3RCE9"/>
<evidence type="ECO:0000256" key="12">
    <source>
        <dbReference type="SAM" id="SignalP"/>
    </source>
</evidence>
<keyword evidence="5 12" id="KW-0732">Signal</keyword>
<dbReference type="STRING" id="602072.A0A1R3RCE9"/>
<evidence type="ECO:0000256" key="5">
    <source>
        <dbReference type="ARBA" id="ARBA00022729"/>
    </source>
</evidence>